<proteinExistence type="predicted"/>
<organism evidence="1 2">
    <name type="scientific">Paenibacillus monticola</name>
    <dbReference type="NCBI Taxonomy" id="2666075"/>
    <lineage>
        <taxon>Bacteria</taxon>
        <taxon>Bacillati</taxon>
        <taxon>Bacillota</taxon>
        <taxon>Bacilli</taxon>
        <taxon>Bacillales</taxon>
        <taxon>Paenibacillaceae</taxon>
        <taxon>Paenibacillus</taxon>
    </lineage>
</organism>
<accession>A0A7X2H3Q8</accession>
<dbReference type="EMBL" id="WJXB01000002">
    <property type="protein sequence ID" value="MRN53024.1"/>
    <property type="molecule type" value="Genomic_DNA"/>
</dbReference>
<dbReference type="AlphaFoldDB" id="A0A7X2H3Q8"/>
<dbReference type="Proteomes" id="UP000463051">
    <property type="component" value="Unassembled WGS sequence"/>
</dbReference>
<gene>
    <name evidence="1" type="ORF">GJB61_08435</name>
</gene>
<sequence length="52" mass="6158">MPTVTRRIVFYELMLPIMEARYGFIDPKGQFATIGQQGMELNQFFEIDEEQK</sequence>
<keyword evidence="2" id="KW-1185">Reference proteome</keyword>
<protein>
    <submittedName>
        <fullName evidence="1">Uncharacterized protein</fullName>
    </submittedName>
</protein>
<comment type="caution">
    <text evidence="1">The sequence shown here is derived from an EMBL/GenBank/DDBJ whole genome shotgun (WGS) entry which is preliminary data.</text>
</comment>
<evidence type="ECO:0000313" key="1">
    <source>
        <dbReference type="EMBL" id="MRN53024.1"/>
    </source>
</evidence>
<reference evidence="1 2" key="1">
    <citation type="submission" date="2019-11" db="EMBL/GenBank/DDBJ databases">
        <title>Paenibacillus monticola sp. nov., a novel PGPR strain isolated from mountain sample in China.</title>
        <authorList>
            <person name="Zhao Q."/>
            <person name="Li H.-P."/>
            <person name="Zhang J.-L."/>
        </authorList>
    </citation>
    <scope>NUCLEOTIDE SEQUENCE [LARGE SCALE GENOMIC DNA]</scope>
    <source>
        <strain evidence="1 2">LC-T2</strain>
    </source>
</reference>
<name>A0A7X2H3Q8_9BACL</name>
<dbReference type="RefSeq" id="WP_154118004.1">
    <property type="nucleotide sequence ID" value="NZ_WJXB01000002.1"/>
</dbReference>
<evidence type="ECO:0000313" key="2">
    <source>
        <dbReference type="Proteomes" id="UP000463051"/>
    </source>
</evidence>